<protein>
    <submittedName>
        <fullName evidence="2">DUF1599 domain-containing protein</fullName>
    </submittedName>
</protein>
<comment type="caution">
    <text evidence="2">The sequence shown here is derived from an EMBL/GenBank/DDBJ whole genome shotgun (WGS) entry which is preliminary data.</text>
</comment>
<dbReference type="GeneID" id="93423497"/>
<dbReference type="Proteomes" id="UP000244925">
    <property type="component" value="Unassembled WGS sequence"/>
</dbReference>
<dbReference type="RefSeq" id="WP_107036157.1">
    <property type="nucleotide sequence ID" value="NZ_CAOOBX010000013.1"/>
</dbReference>
<organism evidence="2 3">
    <name type="scientific">Paramuribaculum intestinale</name>
    <dbReference type="NCBI Taxonomy" id="2094151"/>
    <lineage>
        <taxon>Bacteria</taxon>
        <taxon>Pseudomonadati</taxon>
        <taxon>Bacteroidota</taxon>
        <taxon>Bacteroidia</taxon>
        <taxon>Bacteroidales</taxon>
        <taxon>Muribaculaceae</taxon>
        <taxon>Paramuribaculum</taxon>
    </lineage>
</organism>
<feature type="domain" description="Nucleotide modification associated" evidence="1">
    <location>
        <begin position="118"/>
        <end position="179"/>
    </location>
</feature>
<sequence length="181" mass="21041">MTRYDETNRQFDGAMALCRDIFARKLNDYGPSWRMMRPESITDQIYIKAKRIRSLEIKKEAMVDEGILPEFIAIVNYGLVGLIQLDCGFADDIDITAERALELYDKYADQARRLMKAKNHDYDEAWRGMRINSYTDLILTKLQRTKQIEDHSGMTEVSEGIDANYMDMVNYAVFGIIKLTE</sequence>
<dbReference type="AlphaFoldDB" id="A0A2V1IYA6"/>
<feature type="domain" description="Nucleotide modification associated" evidence="1">
    <location>
        <begin position="25"/>
        <end position="85"/>
    </location>
</feature>
<dbReference type="InterPro" id="IPR011630">
    <property type="entry name" value="DUF1599"/>
</dbReference>
<reference evidence="3" key="1">
    <citation type="submission" date="2018-02" db="EMBL/GenBank/DDBJ databases">
        <authorList>
            <person name="Clavel T."/>
            <person name="Strowig T."/>
        </authorList>
    </citation>
    <scope>NUCLEOTIDE SEQUENCE [LARGE SCALE GENOMIC DNA]</scope>
    <source>
        <strain evidence="3">DSM 100764</strain>
    </source>
</reference>
<accession>A0A2V1IYA6</accession>
<proteinExistence type="predicted"/>
<gene>
    <name evidence="2" type="ORF">C5O25_07685</name>
</gene>
<evidence type="ECO:0000313" key="2">
    <source>
        <dbReference type="EMBL" id="PWB07289.1"/>
    </source>
</evidence>
<name>A0A2V1IYA6_9BACT</name>
<evidence type="ECO:0000259" key="1">
    <source>
        <dbReference type="Pfam" id="PF07659"/>
    </source>
</evidence>
<evidence type="ECO:0000313" key="3">
    <source>
        <dbReference type="Proteomes" id="UP000244925"/>
    </source>
</evidence>
<dbReference type="EMBL" id="PUBV01000014">
    <property type="protein sequence ID" value="PWB07289.1"/>
    <property type="molecule type" value="Genomic_DNA"/>
</dbReference>
<keyword evidence="3" id="KW-1185">Reference proteome</keyword>
<dbReference type="Pfam" id="PF07659">
    <property type="entry name" value="DUF1599"/>
    <property type="match status" value="2"/>
</dbReference>